<dbReference type="RefSeq" id="WP_218601180.1">
    <property type="nucleotide sequence ID" value="NZ_JADQDJ010000013.1"/>
</dbReference>
<accession>A0ABS6V1X0</accession>
<evidence type="ECO:0000259" key="3">
    <source>
        <dbReference type="Pfam" id="PF01557"/>
    </source>
</evidence>
<proteinExistence type="inferred from homology"/>
<protein>
    <submittedName>
        <fullName evidence="4">Fumarylacetoacetate hydrolase family protein</fullName>
    </submittedName>
</protein>
<evidence type="ECO:0000256" key="1">
    <source>
        <dbReference type="ARBA" id="ARBA00010211"/>
    </source>
</evidence>
<dbReference type="GO" id="GO:0016787">
    <property type="term" value="F:hydrolase activity"/>
    <property type="evidence" value="ECO:0007669"/>
    <property type="project" value="UniProtKB-KW"/>
</dbReference>
<sequence length="281" mass="30393">MRIANVGGRLHLQERDVLIDVAETSEGRFSSDPQAVYARWAEFRDWAATRPGPASLPATPVGVGAPVPRPRQCLAVGLNYADHAQESGLELPEEPFVFPKFSSCIADPGSPLVLPNSTIDWEVELVVVIGAVARDVPEAVAWDHVAGLTIGQDISDRTLQFAGPAPQQFGLAKSLRGFGPLGPWLVTPDELADPDDLEITCLLNGEVVQQSSTKHLIFDVRRVVSYLSRYLTLHPGDVIFTGTPSGVGFGRDPQVYLRPGDELLSRIEGLGELRTAVRGNE</sequence>
<keyword evidence="5" id="KW-1185">Reference proteome</keyword>
<name>A0ABS6V1X0_9PSEU</name>
<dbReference type="InterPro" id="IPR011234">
    <property type="entry name" value="Fumarylacetoacetase-like_C"/>
</dbReference>
<reference evidence="4 5" key="1">
    <citation type="submission" date="2020-11" db="EMBL/GenBank/DDBJ databases">
        <title>Pseudonocardia abyssalis sp. nov. and Pseudonocardia oceani sp. nov., description and phylogenomic analysis of two novel actinomycetes isolated from the deep Southern Ocean.</title>
        <authorList>
            <person name="Parra J."/>
        </authorList>
    </citation>
    <scope>NUCLEOTIDE SEQUENCE [LARGE SCALE GENOMIC DNA]</scope>
    <source>
        <strain evidence="4 5">KRD-168</strain>
    </source>
</reference>
<comment type="caution">
    <text evidence="4">The sequence shown here is derived from an EMBL/GenBank/DDBJ whole genome shotgun (WGS) entry which is preliminary data.</text>
</comment>
<evidence type="ECO:0000256" key="2">
    <source>
        <dbReference type="ARBA" id="ARBA00022723"/>
    </source>
</evidence>
<feature type="domain" description="Fumarylacetoacetase-like C-terminal" evidence="3">
    <location>
        <begin position="73"/>
        <end position="277"/>
    </location>
</feature>
<dbReference type="InterPro" id="IPR051121">
    <property type="entry name" value="FAH"/>
</dbReference>
<evidence type="ECO:0000313" key="5">
    <source>
        <dbReference type="Proteomes" id="UP000694287"/>
    </source>
</evidence>
<dbReference type="Pfam" id="PF01557">
    <property type="entry name" value="FAA_hydrolase"/>
    <property type="match status" value="1"/>
</dbReference>
<evidence type="ECO:0000313" key="4">
    <source>
        <dbReference type="EMBL" id="MBW0138500.1"/>
    </source>
</evidence>
<keyword evidence="4" id="KW-0378">Hydrolase</keyword>
<gene>
    <name evidence="4" type="ORF">I4I81_30170</name>
</gene>
<keyword evidence="2" id="KW-0479">Metal-binding</keyword>
<dbReference type="Proteomes" id="UP000694287">
    <property type="component" value="Unassembled WGS sequence"/>
</dbReference>
<comment type="similarity">
    <text evidence="1">Belongs to the FAH family.</text>
</comment>
<dbReference type="EMBL" id="JADQDK010000001">
    <property type="protein sequence ID" value="MBW0138500.1"/>
    <property type="molecule type" value="Genomic_DNA"/>
</dbReference>
<organism evidence="4 5">
    <name type="scientific">Pseudonocardia abyssalis</name>
    <dbReference type="NCBI Taxonomy" id="2792008"/>
    <lineage>
        <taxon>Bacteria</taxon>
        <taxon>Bacillati</taxon>
        <taxon>Actinomycetota</taxon>
        <taxon>Actinomycetes</taxon>
        <taxon>Pseudonocardiales</taxon>
        <taxon>Pseudonocardiaceae</taxon>
        <taxon>Pseudonocardia</taxon>
    </lineage>
</organism>
<dbReference type="PANTHER" id="PTHR42796">
    <property type="entry name" value="FUMARYLACETOACETATE HYDROLASE DOMAIN-CONTAINING PROTEIN 2A-RELATED"/>
    <property type="match status" value="1"/>
</dbReference>
<dbReference type="PANTHER" id="PTHR42796:SF4">
    <property type="entry name" value="FUMARYLACETOACETATE HYDROLASE DOMAIN-CONTAINING PROTEIN 2A"/>
    <property type="match status" value="1"/>
</dbReference>